<organism evidence="2 3">
    <name type="scientific">Devosia lucknowensis</name>
    <dbReference type="NCBI Taxonomy" id="1096929"/>
    <lineage>
        <taxon>Bacteria</taxon>
        <taxon>Pseudomonadati</taxon>
        <taxon>Pseudomonadota</taxon>
        <taxon>Alphaproteobacteria</taxon>
        <taxon>Hyphomicrobiales</taxon>
        <taxon>Devosiaceae</taxon>
        <taxon>Devosia</taxon>
    </lineage>
</organism>
<dbReference type="InterPro" id="IPR001962">
    <property type="entry name" value="Asn_synthase"/>
</dbReference>
<keyword evidence="2" id="KW-0808">Transferase</keyword>
<dbReference type="CDD" id="cd01996">
    <property type="entry name" value="AANH_WbpG-like"/>
    <property type="match status" value="1"/>
</dbReference>
<dbReference type="GO" id="GO:0004066">
    <property type="term" value="F:asparagine synthase (glutamine-hydrolyzing) activity"/>
    <property type="evidence" value="ECO:0007669"/>
    <property type="project" value="InterPro"/>
</dbReference>
<dbReference type="SUPFAM" id="SSF52402">
    <property type="entry name" value="Adenine nucleotide alpha hydrolases-like"/>
    <property type="match status" value="1"/>
</dbReference>
<dbReference type="Pfam" id="PF00733">
    <property type="entry name" value="Asn_synthase"/>
    <property type="match status" value="1"/>
</dbReference>
<sequence length="384" mass="44759">MANETAGKRPYQICANCIMDTTDSKIVFDDRGWCEYCNNYHQNIVPHWHPNEQGMRELEPMLEQIRRDGKGKDHDCIIGISGGVDSSYVVYLAKEKFGLRPLLFHVDAGWNSQQAVHNIERLVDGLGLDLHTEVINWQEMKDLQLAFFKAQVPHLDTPQDHAFFAGLYNYAAKNGVKYILTGANYSTECVREPLEWHYHASDLRQLKDIHKRFGTRPLKTFPLADIFTFKLYYRFVKNVRVVKPLNHIPFFKEAAMQELSDKFGWQRYAHKHYESRFTRFYEGYWLPTKFGYDKRRAHFSSLILTGQMTRDEALEKIAQPAYNPEDVNQDFEYIATKLGLTVEELRALHAGPNKTYKDYKNAMTFIDLGTRVLRALGIQKAVMR</sequence>
<evidence type="ECO:0000259" key="1">
    <source>
        <dbReference type="Pfam" id="PF00733"/>
    </source>
</evidence>
<keyword evidence="3" id="KW-1185">Reference proteome</keyword>
<feature type="domain" description="Asparagine synthetase" evidence="1">
    <location>
        <begin position="80"/>
        <end position="182"/>
    </location>
</feature>
<proteinExistence type="predicted"/>
<dbReference type="AlphaFoldDB" id="A0A1Y6G5V6"/>
<dbReference type="NCBIfam" id="TIGR03573">
    <property type="entry name" value="WbuX"/>
    <property type="match status" value="1"/>
</dbReference>
<dbReference type="OrthoDB" id="9765475at2"/>
<accession>A0A1Y6G5V6</accession>
<dbReference type="InterPro" id="IPR014729">
    <property type="entry name" value="Rossmann-like_a/b/a_fold"/>
</dbReference>
<name>A0A1Y6G5V6_9HYPH</name>
<dbReference type="InterPro" id="IPR020022">
    <property type="entry name" value="N-acetyl_sugar_amidoTrfase"/>
</dbReference>
<reference evidence="3" key="1">
    <citation type="submission" date="2017-04" db="EMBL/GenBank/DDBJ databases">
        <authorList>
            <person name="Varghese N."/>
            <person name="Submissions S."/>
        </authorList>
    </citation>
    <scope>NUCLEOTIDE SEQUENCE [LARGE SCALE GENOMIC DNA]</scope>
</reference>
<dbReference type="Proteomes" id="UP000194474">
    <property type="component" value="Unassembled WGS sequence"/>
</dbReference>
<evidence type="ECO:0000313" key="3">
    <source>
        <dbReference type="Proteomes" id="UP000194474"/>
    </source>
</evidence>
<protein>
    <submittedName>
        <fullName evidence="2">N-acetyl sugar amidotransferase</fullName>
    </submittedName>
</protein>
<gene>
    <name evidence="2" type="ORF">SAMN06295905_2821</name>
</gene>
<dbReference type="EMBL" id="FXWK01000002">
    <property type="protein sequence ID" value="SMQ85542.1"/>
    <property type="molecule type" value="Genomic_DNA"/>
</dbReference>
<evidence type="ECO:0000313" key="2">
    <source>
        <dbReference type="EMBL" id="SMQ85542.1"/>
    </source>
</evidence>
<dbReference type="GO" id="GO:0016740">
    <property type="term" value="F:transferase activity"/>
    <property type="evidence" value="ECO:0007669"/>
    <property type="project" value="UniProtKB-KW"/>
</dbReference>
<dbReference type="GO" id="GO:0006529">
    <property type="term" value="P:asparagine biosynthetic process"/>
    <property type="evidence" value="ECO:0007669"/>
    <property type="project" value="InterPro"/>
</dbReference>
<dbReference type="Gene3D" id="3.40.50.620">
    <property type="entry name" value="HUPs"/>
    <property type="match status" value="1"/>
</dbReference>